<accession>A0ABT6RPI1</accession>
<gene>
    <name evidence="3" type="ORF">QIS99_05205</name>
</gene>
<evidence type="ECO:0000256" key="1">
    <source>
        <dbReference type="SAM" id="MobiDB-lite"/>
    </source>
</evidence>
<reference evidence="3 4" key="1">
    <citation type="submission" date="2023-05" db="EMBL/GenBank/DDBJ databases">
        <title>Draft genome sequence of Streptomyces sp. B-S-A8 isolated from a cave soil in Thailand.</title>
        <authorList>
            <person name="Chamroensaksri N."/>
            <person name="Muangham S."/>
        </authorList>
    </citation>
    <scope>NUCLEOTIDE SEQUENCE [LARGE SCALE GENOMIC DNA]</scope>
    <source>
        <strain evidence="3 4">B-S-A8</strain>
    </source>
</reference>
<evidence type="ECO:0000313" key="3">
    <source>
        <dbReference type="EMBL" id="MDI3385616.1"/>
    </source>
</evidence>
<proteinExistence type="predicted"/>
<keyword evidence="4" id="KW-1185">Reference proteome</keyword>
<feature type="region of interest" description="Disordered" evidence="1">
    <location>
        <begin position="47"/>
        <end position="76"/>
    </location>
</feature>
<evidence type="ECO:0000256" key="2">
    <source>
        <dbReference type="SAM" id="Phobius"/>
    </source>
</evidence>
<feature type="transmembrane region" description="Helical" evidence="2">
    <location>
        <begin position="87"/>
        <end position="105"/>
    </location>
</feature>
<sequence length="128" mass="14049">MGSRDYDLDYRDRANRIRKWGTFLLTVATLQWLWCAVLLVLPYEIEDGPNDASPKECESRLLTDSGTANEGAVLSGPCENERDWPEAVAVLALSVPVSVAGAVLFTTGSVRGQISAHAWAMRELDRPA</sequence>
<dbReference type="Proteomes" id="UP001224661">
    <property type="component" value="Unassembled WGS sequence"/>
</dbReference>
<keyword evidence="2" id="KW-1133">Transmembrane helix</keyword>
<organism evidence="3 4">
    <name type="scientific">Streptomyces solicavernae</name>
    <dbReference type="NCBI Taxonomy" id="3043614"/>
    <lineage>
        <taxon>Bacteria</taxon>
        <taxon>Bacillati</taxon>
        <taxon>Actinomycetota</taxon>
        <taxon>Actinomycetes</taxon>
        <taxon>Kitasatosporales</taxon>
        <taxon>Streptomycetaceae</taxon>
        <taxon>Streptomyces</taxon>
    </lineage>
</organism>
<protein>
    <recommendedName>
        <fullName evidence="5">Transmembrane protein</fullName>
    </recommendedName>
</protein>
<dbReference type="EMBL" id="JASCIR010000003">
    <property type="protein sequence ID" value="MDI3385616.1"/>
    <property type="molecule type" value="Genomic_DNA"/>
</dbReference>
<comment type="caution">
    <text evidence="3">The sequence shown here is derived from an EMBL/GenBank/DDBJ whole genome shotgun (WGS) entry which is preliminary data.</text>
</comment>
<name>A0ABT6RPI1_9ACTN</name>
<keyword evidence="2" id="KW-0472">Membrane</keyword>
<keyword evidence="2" id="KW-0812">Transmembrane</keyword>
<dbReference type="RefSeq" id="WP_282510935.1">
    <property type="nucleotide sequence ID" value="NZ_JASCIR010000003.1"/>
</dbReference>
<evidence type="ECO:0008006" key="5">
    <source>
        <dbReference type="Google" id="ProtNLM"/>
    </source>
</evidence>
<evidence type="ECO:0000313" key="4">
    <source>
        <dbReference type="Proteomes" id="UP001224661"/>
    </source>
</evidence>
<feature type="transmembrane region" description="Helical" evidence="2">
    <location>
        <begin position="20"/>
        <end position="41"/>
    </location>
</feature>